<comment type="caution">
    <text evidence="1">The sequence shown here is derived from an EMBL/GenBank/DDBJ whole genome shotgun (WGS) entry which is preliminary data.</text>
</comment>
<organism evidence="1 2">
    <name type="scientific">Sinorhizobium medicae</name>
    <dbReference type="NCBI Taxonomy" id="110321"/>
    <lineage>
        <taxon>Bacteria</taxon>
        <taxon>Pseudomonadati</taxon>
        <taxon>Pseudomonadota</taxon>
        <taxon>Alphaproteobacteria</taxon>
        <taxon>Hyphomicrobiales</taxon>
        <taxon>Rhizobiaceae</taxon>
        <taxon>Sinorhizobium/Ensifer group</taxon>
        <taxon>Sinorhizobium</taxon>
    </lineage>
</organism>
<protein>
    <submittedName>
        <fullName evidence="1">Uncharacterized protein</fullName>
    </submittedName>
</protein>
<gene>
    <name evidence="1" type="ORF">BMJ33_28095</name>
</gene>
<accession>A0ABX4TGB0</accession>
<proteinExistence type="predicted"/>
<dbReference type="EMBL" id="NBUC01000147">
    <property type="protein sequence ID" value="PLT95850.1"/>
    <property type="molecule type" value="Genomic_DNA"/>
</dbReference>
<evidence type="ECO:0000313" key="1">
    <source>
        <dbReference type="EMBL" id="PLT95850.1"/>
    </source>
</evidence>
<evidence type="ECO:0000313" key="2">
    <source>
        <dbReference type="Proteomes" id="UP001190825"/>
    </source>
</evidence>
<keyword evidence="2" id="KW-1185">Reference proteome</keyword>
<dbReference type="Proteomes" id="UP001190825">
    <property type="component" value="Unassembled WGS sequence"/>
</dbReference>
<name>A0ABX4TGB0_9HYPH</name>
<reference evidence="1 2" key="1">
    <citation type="journal article" date="2018" name="FEMS Microbiol. Ecol.">
        <title>Co-invading symbiotic mutualists of Medicago polymorpha retain high ancestral diversity and contain diverse accessory genomes.</title>
        <authorList>
            <person name="Porter S.S."/>
            <person name="Faber-Hammond J.J."/>
            <person name="Friesen M.L."/>
        </authorList>
    </citation>
    <scope>NUCLEOTIDE SEQUENCE [LARGE SCALE GENOMIC DNA]</scope>
    <source>
        <strain evidence="1 2">Str16</strain>
    </source>
</reference>
<sequence>MALAGNCAGVHMRLVPLLLALLIATPAVAVETWPRFMLVDYIHAWSGTSAEHMKSRRTVVDYLSGIRDCLWWQCEYEVTIQQLLHGTNMQIKAARITMDDPALERVLSQTPFGDMVFLSLRNEPLYGKPAPCSK</sequence>